<keyword evidence="1" id="KW-1133">Transmembrane helix</keyword>
<gene>
    <name evidence="2" type="ORF">PECAL_3P21360</name>
</gene>
<proteinExistence type="predicted"/>
<dbReference type="OrthoDB" id="199222at2759"/>
<dbReference type="EMBL" id="CAKKNE010000003">
    <property type="protein sequence ID" value="CAH0372157.1"/>
    <property type="molecule type" value="Genomic_DNA"/>
</dbReference>
<feature type="transmembrane region" description="Helical" evidence="1">
    <location>
        <begin position="149"/>
        <end position="173"/>
    </location>
</feature>
<reference evidence="2" key="1">
    <citation type="submission" date="2021-11" db="EMBL/GenBank/DDBJ databases">
        <authorList>
            <consortium name="Genoscope - CEA"/>
            <person name="William W."/>
        </authorList>
    </citation>
    <scope>NUCLEOTIDE SEQUENCE</scope>
</reference>
<keyword evidence="3" id="KW-1185">Reference proteome</keyword>
<feature type="transmembrane region" description="Helical" evidence="1">
    <location>
        <begin position="117"/>
        <end position="137"/>
    </location>
</feature>
<keyword evidence="1" id="KW-0812">Transmembrane</keyword>
<dbReference type="Proteomes" id="UP000789595">
    <property type="component" value="Unassembled WGS sequence"/>
</dbReference>
<accession>A0A8J2WXA0</accession>
<sequence>MRLYVEAAGRTVPLDVGRRTDAASVLRKLRRRRIRCERLSIRGRPWQTQETVHHLNLQPNDTIQGLGRLRGGCLEHQLKLYMRCVHLFKVLIAFYMFCMGAGILSDQSIHRAYGSVYIFYGLVVFVLSLLKPCNIALGHYGSSRHNKCALLIILLFDGFAIFVQLIIAGFFLADGRYELYGENSITGRRMDGCKGATCTEEESRKLRADCNRVQVPEESVYSKRDCDAYWGSDRTAGFRLAWLAEYSQAIRYGGDEGKKMALDDLQGKGMCCGFAPPDSCDRIENEDEYPCSGGFEFSGRALSCEGVGRDMLKQRVKCSPKLANWYPLDKTFKDEAPCQAYADGETKTEKENSLGCRTDWGTGLCNTWEVTPDSTGCAVRISASRRVHETRVHETRPGLVSFPILRCSAQVYYEGLMNGKLYPNGWMLLATVGVEGMTIIIACFYCWKRKDHDVLSTAYIYEEPWDPVKEGKLHVGLQEAEAMGGNDDDF</sequence>
<comment type="caution">
    <text evidence="2">The sequence shown here is derived from an EMBL/GenBank/DDBJ whole genome shotgun (WGS) entry which is preliminary data.</text>
</comment>
<feature type="transmembrane region" description="Helical" evidence="1">
    <location>
        <begin position="87"/>
        <end position="105"/>
    </location>
</feature>
<dbReference type="AlphaFoldDB" id="A0A8J2WXA0"/>
<organism evidence="2 3">
    <name type="scientific">Pelagomonas calceolata</name>
    <dbReference type="NCBI Taxonomy" id="35677"/>
    <lineage>
        <taxon>Eukaryota</taxon>
        <taxon>Sar</taxon>
        <taxon>Stramenopiles</taxon>
        <taxon>Ochrophyta</taxon>
        <taxon>Pelagophyceae</taxon>
        <taxon>Pelagomonadales</taxon>
        <taxon>Pelagomonadaceae</taxon>
        <taxon>Pelagomonas</taxon>
    </lineage>
</organism>
<protein>
    <submittedName>
        <fullName evidence="2">Uncharacterized protein</fullName>
    </submittedName>
</protein>
<evidence type="ECO:0000313" key="2">
    <source>
        <dbReference type="EMBL" id="CAH0372157.1"/>
    </source>
</evidence>
<evidence type="ECO:0000313" key="3">
    <source>
        <dbReference type="Proteomes" id="UP000789595"/>
    </source>
</evidence>
<feature type="transmembrane region" description="Helical" evidence="1">
    <location>
        <begin position="426"/>
        <end position="447"/>
    </location>
</feature>
<keyword evidence="1" id="KW-0472">Membrane</keyword>
<evidence type="ECO:0000256" key="1">
    <source>
        <dbReference type="SAM" id="Phobius"/>
    </source>
</evidence>
<name>A0A8J2WXA0_9STRA</name>